<accession>A0A4D7QQX2</accession>
<organism evidence="2 3">
    <name type="scientific">Phreatobacter aquaticus</name>
    <dbReference type="NCBI Taxonomy" id="2570229"/>
    <lineage>
        <taxon>Bacteria</taxon>
        <taxon>Pseudomonadati</taxon>
        <taxon>Pseudomonadota</taxon>
        <taxon>Alphaproteobacteria</taxon>
        <taxon>Hyphomicrobiales</taxon>
        <taxon>Phreatobacteraceae</taxon>
        <taxon>Phreatobacter</taxon>
    </lineage>
</organism>
<dbReference type="Pfam" id="PF06170">
    <property type="entry name" value="DUF983"/>
    <property type="match status" value="1"/>
</dbReference>
<gene>
    <name evidence="2" type="ORF">E8L99_18725</name>
</gene>
<dbReference type="RefSeq" id="WP_137100973.1">
    <property type="nucleotide sequence ID" value="NZ_CP039865.1"/>
</dbReference>
<dbReference type="OrthoDB" id="9799456at2"/>
<feature type="transmembrane region" description="Helical" evidence="1">
    <location>
        <begin position="95"/>
        <end position="114"/>
    </location>
</feature>
<evidence type="ECO:0000313" key="2">
    <source>
        <dbReference type="EMBL" id="QCK87644.1"/>
    </source>
</evidence>
<dbReference type="AlphaFoldDB" id="A0A4D7QQX2"/>
<keyword evidence="1" id="KW-0472">Membrane</keyword>
<protein>
    <submittedName>
        <fullName evidence="2">DUF983 domain-containing protein</fullName>
    </submittedName>
</protein>
<name>A0A4D7QQX2_9HYPH</name>
<evidence type="ECO:0000313" key="3">
    <source>
        <dbReference type="Proteomes" id="UP000298588"/>
    </source>
</evidence>
<keyword evidence="1" id="KW-0812">Transmembrane</keyword>
<dbReference type="KEGG" id="paqt:E8L99_18725"/>
<dbReference type="NCBIfam" id="NF004633">
    <property type="entry name" value="PRK05978.1"/>
    <property type="match status" value="1"/>
</dbReference>
<dbReference type="EMBL" id="CP039865">
    <property type="protein sequence ID" value="QCK87644.1"/>
    <property type="molecule type" value="Genomic_DNA"/>
</dbReference>
<keyword evidence="3" id="KW-1185">Reference proteome</keyword>
<sequence length="147" mass="16459">MSVQVLKGEPIVIEEPPARSAWQALGRGLRCRCPNCGEGRIFKSYLKVAPACTACGEAFHHHRADDAPPYLTILIVGHVIVPLLMWVELHHEPALWIHFILWLPLTLILCLALLPPLKGAVIGWQWALRMHGFDENSPEAKEAPPRQ</sequence>
<feature type="transmembrane region" description="Helical" evidence="1">
    <location>
        <begin position="70"/>
        <end position="89"/>
    </location>
</feature>
<keyword evidence="1" id="KW-1133">Transmembrane helix</keyword>
<evidence type="ECO:0000256" key="1">
    <source>
        <dbReference type="SAM" id="Phobius"/>
    </source>
</evidence>
<dbReference type="Proteomes" id="UP000298588">
    <property type="component" value="Chromosome"/>
</dbReference>
<proteinExistence type="predicted"/>
<dbReference type="InterPro" id="IPR009325">
    <property type="entry name" value="DUF983"/>
</dbReference>
<reference evidence="2 3" key="1">
    <citation type="submission" date="2019-04" db="EMBL/GenBank/DDBJ databases">
        <title>Phreatobacter aquaticus sp. nov.</title>
        <authorList>
            <person name="Choi A."/>
            <person name="Baek K."/>
        </authorList>
    </citation>
    <scope>NUCLEOTIDE SEQUENCE [LARGE SCALE GENOMIC DNA]</scope>
    <source>
        <strain evidence="2 3">NMCR1094</strain>
    </source>
</reference>